<dbReference type="GO" id="GO:0046872">
    <property type="term" value="F:metal ion binding"/>
    <property type="evidence" value="ECO:0007669"/>
    <property type="project" value="UniProtKB-KW"/>
</dbReference>
<feature type="domain" description="Tyrosinase copper-binding" evidence="5">
    <location>
        <begin position="275"/>
        <end position="286"/>
    </location>
</feature>
<keyword evidence="2" id="KW-0186">Copper</keyword>
<keyword evidence="1" id="KW-0479">Metal-binding</keyword>
<evidence type="ECO:0000256" key="4">
    <source>
        <dbReference type="SAM" id="Phobius"/>
    </source>
</evidence>
<dbReference type="InterPro" id="IPR002227">
    <property type="entry name" value="Tyrosinase_Cu-bd"/>
</dbReference>
<sequence length="347" mass="40274">MKSRILSPQEPTYTRVPEEESGTIKQQQHNRSPLPKHCLVIILVLVAILTACLCARWTLSPSQSQIPRREWRTLTTPEKHEYLTAVSCLQTKTSRLGLNHTLYHDFPYVHSRVGQYVHDAAPFLAWHRYYIHIYESALKHEWNYTGTMPFWNWQLDWKDITKSPIWSTDHGFGTTGDPERSLDTILNGHCVVDGLFADIVIPYLDEKFYPHCLSRGFAQGEELRNLSMMLSPETIEDLLDLDEYDAFNLGMEHGPHLAIPRSIRGDFSLLTAPSDPVFFLHHAQLDRLWWKWQLLHPQKRWEYSGLAKHGLRESASVEDLLLVERIAGDVKVEEVLDTHGALFCYRY</sequence>
<dbReference type="SUPFAM" id="SSF48056">
    <property type="entry name" value="Di-copper centre-containing domain"/>
    <property type="match status" value="1"/>
</dbReference>
<dbReference type="PANTHER" id="PTHR11474">
    <property type="entry name" value="TYROSINASE FAMILY MEMBER"/>
    <property type="match status" value="1"/>
</dbReference>
<organism evidence="6 7">
    <name type="scientific">Byssothecium circinans</name>
    <dbReference type="NCBI Taxonomy" id="147558"/>
    <lineage>
        <taxon>Eukaryota</taxon>
        <taxon>Fungi</taxon>
        <taxon>Dikarya</taxon>
        <taxon>Ascomycota</taxon>
        <taxon>Pezizomycotina</taxon>
        <taxon>Dothideomycetes</taxon>
        <taxon>Pleosporomycetidae</taxon>
        <taxon>Pleosporales</taxon>
        <taxon>Massarineae</taxon>
        <taxon>Massarinaceae</taxon>
        <taxon>Byssothecium</taxon>
    </lineage>
</organism>
<dbReference type="PROSITE" id="PS00498">
    <property type="entry name" value="TYROSINASE_2"/>
    <property type="match status" value="1"/>
</dbReference>
<dbReference type="Proteomes" id="UP000800035">
    <property type="component" value="Unassembled WGS sequence"/>
</dbReference>
<evidence type="ECO:0000259" key="5">
    <source>
        <dbReference type="PROSITE" id="PS00498"/>
    </source>
</evidence>
<dbReference type="InterPro" id="IPR050316">
    <property type="entry name" value="Tyrosinase/Hemocyanin"/>
</dbReference>
<accession>A0A6A5TLY8</accession>
<protein>
    <submittedName>
        <fullName evidence="6">Di-copper centre-containing protein</fullName>
    </submittedName>
</protein>
<keyword evidence="4" id="KW-0472">Membrane</keyword>
<evidence type="ECO:0000256" key="2">
    <source>
        <dbReference type="ARBA" id="ARBA00023008"/>
    </source>
</evidence>
<dbReference type="GO" id="GO:0016491">
    <property type="term" value="F:oxidoreductase activity"/>
    <property type="evidence" value="ECO:0007669"/>
    <property type="project" value="InterPro"/>
</dbReference>
<dbReference type="InterPro" id="IPR008922">
    <property type="entry name" value="Di-copper_centre_dom_sf"/>
</dbReference>
<name>A0A6A5TLY8_9PLEO</name>
<keyword evidence="4" id="KW-0812">Transmembrane</keyword>
<dbReference type="PRINTS" id="PR00092">
    <property type="entry name" value="TYROSINASE"/>
</dbReference>
<dbReference type="AlphaFoldDB" id="A0A6A5TLY8"/>
<reference evidence="6" key="1">
    <citation type="journal article" date="2020" name="Stud. Mycol.">
        <title>101 Dothideomycetes genomes: a test case for predicting lifestyles and emergence of pathogens.</title>
        <authorList>
            <person name="Haridas S."/>
            <person name="Albert R."/>
            <person name="Binder M."/>
            <person name="Bloem J."/>
            <person name="Labutti K."/>
            <person name="Salamov A."/>
            <person name="Andreopoulos B."/>
            <person name="Baker S."/>
            <person name="Barry K."/>
            <person name="Bills G."/>
            <person name="Bluhm B."/>
            <person name="Cannon C."/>
            <person name="Castanera R."/>
            <person name="Culley D."/>
            <person name="Daum C."/>
            <person name="Ezra D."/>
            <person name="Gonzalez J."/>
            <person name="Henrissat B."/>
            <person name="Kuo A."/>
            <person name="Liang C."/>
            <person name="Lipzen A."/>
            <person name="Lutzoni F."/>
            <person name="Magnuson J."/>
            <person name="Mondo S."/>
            <person name="Nolan M."/>
            <person name="Ohm R."/>
            <person name="Pangilinan J."/>
            <person name="Park H.-J."/>
            <person name="Ramirez L."/>
            <person name="Alfaro M."/>
            <person name="Sun H."/>
            <person name="Tritt A."/>
            <person name="Yoshinaga Y."/>
            <person name="Zwiers L.-H."/>
            <person name="Turgeon B."/>
            <person name="Goodwin S."/>
            <person name="Spatafora J."/>
            <person name="Crous P."/>
            <person name="Grigoriev I."/>
        </authorList>
    </citation>
    <scope>NUCLEOTIDE SEQUENCE</scope>
    <source>
        <strain evidence="6">CBS 675.92</strain>
    </source>
</reference>
<evidence type="ECO:0000256" key="3">
    <source>
        <dbReference type="SAM" id="MobiDB-lite"/>
    </source>
</evidence>
<proteinExistence type="predicted"/>
<feature type="transmembrane region" description="Helical" evidence="4">
    <location>
        <begin position="38"/>
        <end position="59"/>
    </location>
</feature>
<dbReference type="Pfam" id="PF00264">
    <property type="entry name" value="Tyrosinase"/>
    <property type="match status" value="1"/>
</dbReference>
<dbReference type="EMBL" id="ML977004">
    <property type="protein sequence ID" value="KAF1953408.1"/>
    <property type="molecule type" value="Genomic_DNA"/>
</dbReference>
<dbReference type="Gene3D" id="1.10.1280.10">
    <property type="entry name" value="Di-copper center containing domain from catechol oxidase"/>
    <property type="match status" value="1"/>
</dbReference>
<evidence type="ECO:0000313" key="7">
    <source>
        <dbReference type="Proteomes" id="UP000800035"/>
    </source>
</evidence>
<keyword evidence="4" id="KW-1133">Transmembrane helix</keyword>
<evidence type="ECO:0000256" key="1">
    <source>
        <dbReference type="ARBA" id="ARBA00022723"/>
    </source>
</evidence>
<evidence type="ECO:0000313" key="6">
    <source>
        <dbReference type="EMBL" id="KAF1953408.1"/>
    </source>
</evidence>
<gene>
    <name evidence="6" type="ORF">CC80DRAFT_569343</name>
</gene>
<dbReference type="OrthoDB" id="6132182at2759"/>
<keyword evidence="7" id="KW-1185">Reference proteome</keyword>
<dbReference type="PANTHER" id="PTHR11474:SF126">
    <property type="entry name" value="TYROSINASE-LIKE PROTEIN TYR-1-RELATED"/>
    <property type="match status" value="1"/>
</dbReference>
<feature type="region of interest" description="Disordered" evidence="3">
    <location>
        <begin position="1"/>
        <end position="28"/>
    </location>
</feature>